<evidence type="ECO:0000313" key="2">
    <source>
        <dbReference type="Proteomes" id="UP001054945"/>
    </source>
</evidence>
<dbReference type="EMBL" id="BPLR01007276">
    <property type="protein sequence ID" value="GIY15737.1"/>
    <property type="molecule type" value="Genomic_DNA"/>
</dbReference>
<comment type="caution">
    <text evidence="1">The sequence shown here is derived from an EMBL/GenBank/DDBJ whole genome shotgun (WGS) entry which is preliminary data.</text>
</comment>
<sequence>MSFPITLESHNGNIEVLAVVLTLLNTDEQLRETKKKIAKLLQRNKKIKPELKVVTLPIGTHLSWLSSMVRGRKGQSLESYATDLVQSERRDGGVRLLLFNLVFGTVTHLPMQ</sequence>
<gene>
    <name evidence="1" type="ORF">CEXT_482571</name>
</gene>
<evidence type="ECO:0000313" key="1">
    <source>
        <dbReference type="EMBL" id="GIY15737.1"/>
    </source>
</evidence>
<proteinExistence type="predicted"/>
<name>A0AAV4R5T4_CAEEX</name>
<reference evidence="1 2" key="1">
    <citation type="submission" date="2021-06" db="EMBL/GenBank/DDBJ databases">
        <title>Caerostris extrusa draft genome.</title>
        <authorList>
            <person name="Kono N."/>
            <person name="Arakawa K."/>
        </authorList>
    </citation>
    <scope>NUCLEOTIDE SEQUENCE [LARGE SCALE GENOMIC DNA]</scope>
</reference>
<protein>
    <submittedName>
        <fullName evidence="1">Uncharacterized protein</fullName>
    </submittedName>
</protein>
<accession>A0AAV4R5T4</accession>
<dbReference type="AlphaFoldDB" id="A0AAV4R5T4"/>
<keyword evidence="2" id="KW-1185">Reference proteome</keyword>
<dbReference type="Proteomes" id="UP001054945">
    <property type="component" value="Unassembled WGS sequence"/>
</dbReference>
<organism evidence="1 2">
    <name type="scientific">Caerostris extrusa</name>
    <name type="common">Bark spider</name>
    <name type="synonym">Caerostris bankana</name>
    <dbReference type="NCBI Taxonomy" id="172846"/>
    <lineage>
        <taxon>Eukaryota</taxon>
        <taxon>Metazoa</taxon>
        <taxon>Ecdysozoa</taxon>
        <taxon>Arthropoda</taxon>
        <taxon>Chelicerata</taxon>
        <taxon>Arachnida</taxon>
        <taxon>Araneae</taxon>
        <taxon>Araneomorphae</taxon>
        <taxon>Entelegynae</taxon>
        <taxon>Araneoidea</taxon>
        <taxon>Araneidae</taxon>
        <taxon>Caerostris</taxon>
    </lineage>
</organism>